<organism evidence="2 3">
    <name type="scientific">Prymnesium parvum</name>
    <name type="common">Toxic golden alga</name>
    <dbReference type="NCBI Taxonomy" id="97485"/>
    <lineage>
        <taxon>Eukaryota</taxon>
        <taxon>Haptista</taxon>
        <taxon>Haptophyta</taxon>
        <taxon>Prymnesiophyceae</taxon>
        <taxon>Prymnesiales</taxon>
        <taxon>Prymnesiaceae</taxon>
        <taxon>Prymnesium</taxon>
    </lineage>
</organism>
<proteinExistence type="predicted"/>
<gene>
    <name evidence="2" type="ORF">AB1Y20_010376</name>
</gene>
<accession>A0AB34IQX4</accession>
<dbReference type="EMBL" id="JBGBPQ010000020">
    <property type="protein sequence ID" value="KAL1503958.1"/>
    <property type="molecule type" value="Genomic_DNA"/>
</dbReference>
<comment type="caution">
    <text evidence="2">The sequence shown here is derived from an EMBL/GenBank/DDBJ whole genome shotgun (WGS) entry which is preliminary data.</text>
</comment>
<evidence type="ECO:0000313" key="3">
    <source>
        <dbReference type="Proteomes" id="UP001515480"/>
    </source>
</evidence>
<feature type="compositionally biased region" description="Low complexity" evidence="1">
    <location>
        <begin position="69"/>
        <end position="98"/>
    </location>
</feature>
<keyword evidence="3" id="KW-1185">Reference proteome</keyword>
<reference evidence="2 3" key="1">
    <citation type="journal article" date="2024" name="Science">
        <title>Giant polyketide synthase enzymes in the biosynthesis of giant marine polyether toxins.</title>
        <authorList>
            <person name="Fallon T.R."/>
            <person name="Shende V.V."/>
            <person name="Wierzbicki I.H."/>
            <person name="Pendleton A.L."/>
            <person name="Watervoot N.F."/>
            <person name="Auber R.P."/>
            <person name="Gonzalez D.J."/>
            <person name="Wisecaver J.H."/>
            <person name="Moore B.S."/>
        </authorList>
    </citation>
    <scope>NUCLEOTIDE SEQUENCE [LARGE SCALE GENOMIC DNA]</scope>
    <source>
        <strain evidence="2 3">12B1</strain>
    </source>
</reference>
<protein>
    <submittedName>
        <fullName evidence="2">Uncharacterized protein</fullName>
    </submittedName>
</protein>
<evidence type="ECO:0000313" key="2">
    <source>
        <dbReference type="EMBL" id="KAL1503958.1"/>
    </source>
</evidence>
<evidence type="ECO:0000256" key="1">
    <source>
        <dbReference type="SAM" id="MobiDB-lite"/>
    </source>
</evidence>
<dbReference type="Proteomes" id="UP001515480">
    <property type="component" value="Unassembled WGS sequence"/>
</dbReference>
<name>A0AB34IQX4_PRYPA</name>
<sequence>MGGWSCVVTVSIGVFGVEVDALKAQLLAHTQALHEALCPDVVRDALEVYARANEALQRMLNRRRERRSSSSSGSGAAAARRWRRAAQSSNSSPSSATL</sequence>
<dbReference type="AlphaFoldDB" id="A0AB34IQX4"/>
<feature type="region of interest" description="Disordered" evidence="1">
    <location>
        <begin position="60"/>
        <end position="98"/>
    </location>
</feature>